<feature type="non-terminal residue" evidence="2">
    <location>
        <position position="1"/>
    </location>
</feature>
<dbReference type="AlphaFoldDB" id="A0A2P5C4U6"/>
<protein>
    <submittedName>
        <fullName evidence="2">WAT1-related protein</fullName>
    </submittedName>
</protein>
<reference evidence="3" key="1">
    <citation type="submission" date="2016-06" db="EMBL/GenBank/DDBJ databases">
        <title>Parallel loss of symbiosis genes in relatives of nitrogen-fixing non-legume Parasponia.</title>
        <authorList>
            <person name="Van Velzen R."/>
            <person name="Holmer R."/>
            <person name="Bu F."/>
            <person name="Rutten L."/>
            <person name="Van Zeijl A."/>
            <person name="Liu W."/>
            <person name="Santuari L."/>
            <person name="Cao Q."/>
            <person name="Sharma T."/>
            <person name="Shen D."/>
            <person name="Roswanjaya Y."/>
            <person name="Wardhani T."/>
            <person name="Kalhor M.S."/>
            <person name="Jansen J."/>
            <person name="Van den Hoogen J."/>
            <person name="Gungor B."/>
            <person name="Hartog M."/>
            <person name="Hontelez J."/>
            <person name="Verver J."/>
            <person name="Yang W.-C."/>
            <person name="Schijlen E."/>
            <person name="Repin R."/>
            <person name="Schilthuizen M."/>
            <person name="Schranz E."/>
            <person name="Heidstra R."/>
            <person name="Miyata K."/>
            <person name="Fedorova E."/>
            <person name="Kohlen W."/>
            <person name="Bisseling T."/>
            <person name="Smit S."/>
            <person name="Geurts R."/>
        </authorList>
    </citation>
    <scope>NUCLEOTIDE SEQUENCE [LARGE SCALE GENOMIC DNA]</scope>
    <source>
        <strain evidence="3">cv. WU1-14</strain>
    </source>
</reference>
<dbReference type="Proteomes" id="UP000237105">
    <property type="component" value="Unassembled WGS sequence"/>
</dbReference>
<keyword evidence="1" id="KW-0472">Membrane</keyword>
<keyword evidence="1" id="KW-0812">Transmembrane</keyword>
<proteinExistence type="predicted"/>
<evidence type="ECO:0000313" key="3">
    <source>
        <dbReference type="Proteomes" id="UP000237105"/>
    </source>
</evidence>
<comment type="caution">
    <text evidence="2">The sequence shown here is derived from an EMBL/GenBank/DDBJ whole genome shotgun (WGS) entry which is preliminary data.</text>
</comment>
<sequence>VTIGQNAYFEGLYLSSSTIATAMTNLVPAVTFVLATVIG</sequence>
<dbReference type="EMBL" id="JXTB01000175">
    <property type="protein sequence ID" value="PON56056.1"/>
    <property type="molecule type" value="Genomic_DNA"/>
</dbReference>
<dbReference type="OrthoDB" id="1728340at2759"/>
<evidence type="ECO:0000313" key="2">
    <source>
        <dbReference type="EMBL" id="PON56056.1"/>
    </source>
</evidence>
<keyword evidence="3" id="KW-1185">Reference proteome</keyword>
<keyword evidence="1" id="KW-1133">Transmembrane helix</keyword>
<accession>A0A2P5C4U6</accession>
<evidence type="ECO:0000256" key="1">
    <source>
        <dbReference type="SAM" id="Phobius"/>
    </source>
</evidence>
<organism evidence="2 3">
    <name type="scientific">Parasponia andersonii</name>
    <name type="common">Sponia andersonii</name>
    <dbReference type="NCBI Taxonomy" id="3476"/>
    <lineage>
        <taxon>Eukaryota</taxon>
        <taxon>Viridiplantae</taxon>
        <taxon>Streptophyta</taxon>
        <taxon>Embryophyta</taxon>
        <taxon>Tracheophyta</taxon>
        <taxon>Spermatophyta</taxon>
        <taxon>Magnoliopsida</taxon>
        <taxon>eudicotyledons</taxon>
        <taxon>Gunneridae</taxon>
        <taxon>Pentapetalae</taxon>
        <taxon>rosids</taxon>
        <taxon>fabids</taxon>
        <taxon>Rosales</taxon>
        <taxon>Cannabaceae</taxon>
        <taxon>Parasponia</taxon>
    </lineage>
</organism>
<gene>
    <name evidence="2" type="ORF">PanWU01x14_184150</name>
</gene>
<feature type="transmembrane region" description="Helical" evidence="1">
    <location>
        <begin position="12"/>
        <end position="38"/>
    </location>
</feature>
<name>A0A2P5C4U6_PARAD</name>